<dbReference type="Proteomes" id="UP000782312">
    <property type="component" value="Unassembled WGS sequence"/>
</dbReference>
<accession>A0A932I0T3</accession>
<sequence>MKVEGVSFAKKRADVLYDPKKASFAGMKKALERYGFQASPLDEEK</sequence>
<comment type="caution">
    <text evidence="1">The sequence shown here is derived from an EMBL/GenBank/DDBJ whole genome shotgun (WGS) entry which is preliminary data.</text>
</comment>
<dbReference type="GO" id="GO:0046872">
    <property type="term" value="F:metal ion binding"/>
    <property type="evidence" value="ECO:0007669"/>
    <property type="project" value="InterPro"/>
</dbReference>
<dbReference type="AlphaFoldDB" id="A0A932I0T3"/>
<dbReference type="EMBL" id="JACPUR010000019">
    <property type="protein sequence ID" value="MBI3127682.1"/>
    <property type="molecule type" value="Genomic_DNA"/>
</dbReference>
<dbReference type="Gene3D" id="3.30.70.100">
    <property type="match status" value="1"/>
</dbReference>
<dbReference type="InterPro" id="IPR036163">
    <property type="entry name" value="HMA_dom_sf"/>
</dbReference>
<evidence type="ECO:0008006" key="3">
    <source>
        <dbReference type="Google" id="ProtNLM"/>
    </source>
</evidence>
<gene>
    <name evidence="1" type="ORF">HYZ11_08780</name>
</gene>
<name>A0A932I0T3_UNCTE</name>
<evidence type="ECO:0000313" key="2">
    <source>
        <dbReference type="Proteomes" id="UP000782312"/>
    </source>
</evidence>
<organism evidence="1 2">
    <name type="scientific">Tectimicrobiota bacterium</name>
    <dbReference type="NCBI Taxonomy" id="2528274"/>
    <lineage>
        <taxon>Bacteria</taxon>
        <taxon>Pseudomonadati</taxon>
        <taxon>Nitrospinota/Tectimicrobiota group</taxon>
        <taxon>Candidatus Tectimicrobiota</taxon>
    </lineage>
</organism>
<dbReference type="SUPFAM" id="SSF55008">
    <property type="entry name" value="HMA, heavy metal-associated domain"/>
    <property type="match status" value="1"/>
</dbReference>
<proteinExistence type="predicted"/>
<evidence type="ECO:0000313" key="1">
    <source>
        <dbReference type="EMBL" id="MBI3127682.1"/>
    </source>
</evidence>
<protein>
    <recommendedName>
        <fullName evidence="3">HMA domain-containing protein</fullName>
    </recommendedName>
</protein>
<reference evidence="1" key="1">
    <citation type="submission" date="2020-07" db="EMBL/GenBank/DDBJ databases">
        <title>Huge and variable diversity of episymbiotic CPR bacteria and DPANN archaea in groundwater ecosystems.</title>
        <authorList>
            <person name="He C.Y."/>
            <person name="Keren R."/>
            <person name="Whittaker M."/>
            <person name="Farag I.F."/>
            <person name="Doudna J."/>
            <person name="Cate J.H.D."/>
            <person name="Banfield J.F."/>
        </authorList>
    </citation>
    <scope>NUCLEOTIDE SEQUENCE</scope>
    <source>
        <strain evidence="1">NC_groundwater_763_Ag_S-0.2um_68_21</strain>
    </source>
</reference>